<sequence>MIQDGFQEEGTNSYVWSLPEDMLSGEYYIYAKIDDHENAPVYAYSTGKIIFKNASAPGIPTIVSTQPTNGGIYLQWEENAIDENVIAYRIYLSNSPGSGIYDYNIAVSSITDYTLSGLTSGHEYEIFMTAVNDDGLESDMSESQRVIPEGNLLGSADLIVDSDHSFITSTTGKLENDISIIARIQNISDNEAQSAQIACYYGSIVAENLIQTLTVTSIPGNLTADAIFPLNVSSVPNFYDLEIFYIVIQNVLPSELETSNNTSAISNHLPFDYTIQLTEGFNLISFPNEPLVSSTAAFIESLTPNCKVIWEGYSQSYDPDKPQMDNIKNLNAGTAYWFEMDSDNSMIVSGSFPGRSVSLKSGWNWVGYNSMSAHLISEIFSGINDFKVLSYIDDQVQWQMYDSSFSSNDLSIMKPGHGYGIFVTEEMTLTFP</sequence>
<dbReference type="InterPro" id="IPR003961">
    <property type="entry name" value="FN3_dom"/>
</dbReference>
<evidence type="ECO:0000313" key="2">
    <source>
        <dbReference type="EMBL" id="ETR67564.1"/>
    </source>
</evidence>
<dbReference type="PROSITE" id="PS50853">
    <property type="entry name" value="FN3"/>
    <property type="match status" value="1"/>
</dbReference>
<dbReference type="InterPro" id="IPR013783">
    <property type="entry name" value="Ig-like_fold"/>
</dbReference>
<comment type="caution">
    <text evidence="2">The sequence shown here is derived from an EMBL/GenBank/DDBJ whole genome shotgun (WGS) entry which is preliminary data.</text>
</comment>
<gene>
    <name evidence="2" type="ORF">OMM_05072</name>
</gene>
<evidence type="ECO:0000313" key="3">
    <source>
        <dbReference type="Proteomes" id="UP000189670"/>
    </source>
</evidence>
<dbReference type="EMBL" id="ATBP01001321">
    <property type="protein sequence ID" value="ETR67564.1"/>
    <property type="molecule type" value="Genomic_DNA"/>
</dbReference>
<accession>A0A1V1NYC9</accession>
<organism evidence="2 3">
    <name type="scientific">Candidatus Magnetoglobus multicellularis str. Araruama</name>
    <dbReference type="NCBI Taxonomy" id="890399"/>
    <lineage>
        <taxon>Bacteria</taxon>
        <taxon>Pseudomonadati</taxon>
        <taxon>Thermodesulfobacteriota</taxon>
        <taxon>Desulfobacteria</taxon>
        <taxon>Desulfobacterales</taxon>
        <taxon>Desulfobacteraceae</taxon>
        <taxon>Candidatus Magnetoglobus</taxon>
    </lineage>
</organism>
<evidence type="ECO:0000259" key="1">
    <source>
        <dbReference type="PROSITE" id="PS50853"/>
    </source>
</evidence>
<dbReference type="Gene3D" id="2.60.40.10">
    <property type="entry name" value="Immunoglobulins"/>
    <property type="match status" value="1"/>
</dbReference>
<dbReference type="SUPFAM" id="SSF49265">
    <property type="entry name" value="Fibronectin type III"/>
    <property type="match status" value="1"/>
</dbReference>
<dbReference type="SMART" id="SM00060">
    <property type="entry name" value="FN3"/>
    <property type="match status" value="1"/>
</dbReference>
<dbReference type="CDD" id="cd00063">
    <property type="entry name" value="FN3"/>
    <property type="match status" value="1"/>
</dbReference>
<dbReference type="Proteomes" id="UP000189670">
    <property type="component" value="Unassembled WGS sequence"/>
</dbReference>
<proteinExistence type="predicted"/>
<dbReference type="Pfam" id="PF00041">
    <property type="entry name" value="fn3"/>
    <property type="match status" value="1"/>
</dbReference>
<protein>
    <recommendedName>
        <fullName evidence="1">Fibronectin type-III domain-containing protein</fullName>
    </recommendedName>
</protein>
<dbReference type="AlphaFoldDB" id="A0A1V1NYC9"/>
<name>A0A1V1NYC9_9BACT</name>
<dbReference type="InterPro" id="IPR036116">
    <property type="entry name" value="FN3_sf"/>
</dbReference>
<reference evidence="3" key="1">
    <citation type="submission" date="2012-11" db="EMBL/GenBank/DDBJ databases">
        <authorList>
            <person name="Lucero-Rivera Y.E."/>
            <person name="Tovar-Ramirez D."/>
        </authorList>
    </citation>
    <scope>NUCLEOTIDE SEQUENCE [LARGE SCALE GENOMIC DNA]</scope>
    <source>
        <strain evidence="3">Araruama</strain>
    </source>
</reference>
<feature type="domain" description="Fibronectin type-III" evidence="1">
    <location>
        <begin position="56"/>
        <end position="151"/>
    </location>
</feature>